<protein>
    <submittedName>
        <fullName evidence="2">Uncharacterized protein</fullName>
    </submittedName>
</protein>
<evidence type="ECO:0000313" key="2">
    <source>
        <dbReference type="EMBL" id="GMN47918.1"/>
    </source>
</evidence>
<feature type="compositionally biased region" description="Basic and acidic residues" evidence="1">
    <location>
        <begin position="1"/>
        <end position="19"/>
    </location>
</feature>
<dbReference type="Proteomes" id="UP001187192">
    <property type="component" value="Unassembled WGS sequence"/>
</dbReference>
<feature type="region of interest" description="Disordered" evidence="1">
    <location>
        <begin position="1"/>
        <end position="44"/>
    </location>
</feature>
<evidence type="ECO:0000256" key="1">
    <source>
        <dbReference type="SAM" id="MobiDB-lite"/>
    </source>
</evidence>
<sequence>MNMKNNKLENPKKNPETRKTPQPNHSPERKYRKTEQKDSETEQQLYQIKNYSKWRRRREILPENSKSLRNLRNSDYDLLKAPRRNKKKKWEYEGLYSFVAHPTVPNVQERLHQTVYICQLFKFPLKSSYNATARIPKISDTTARVCYVATVSPEDNK</sequence>
<dbReference type="AlphaFoldDB" id="A0AA88D6Q8"/>
<gene>
    <name evidence="2" type="ORF">TIFTF001_017080</name>
</gene>
<organism evidence="2 3">
    <name type="scientific">Ficus carica</name>
    <name type="common">Common fig</name>
    <dbReference type="NCBI Taxonomy" id="3494"/>
    <lineage>
        <taxon>Eukaryota</taxon>
        <taxon>Viridiplantae</taxon>
        <taxon>Streptophyta</taxon>
        <taxon>Embryophyta</taxon>
        <taxon>Tracheophyta</taxon>
        <taxon>Spermatophyta</taxon>
        <taxon>Magnoliopsida</taxon>
        <taxon>eudicotyledons</taxon>
        <taxon>Gunneridae</taxon>
        <taxon>Pentapetalae</taxon>
        <taxon>rosids</taxon>
        <taxon>fabids</taxon>
        <taxon>Rosales</taxon>
        <taxon>Moraceae</taxon>
        <taxon>Ficeae</taxon>
        <taxon>Ficus</taxon>
    </lineage>
</organism>
<evidence type="ECO:0000313" key="3">
    <source>
        <dbReference type="Proteomes" id="UP001187192"/>
    </source>
</evidence>
<proteinExistence type="predicted"/>
<accession>A0AA88D6Q8</accession>
<name>A0AA88D6Q8_FICCA</name>
<dbReference type="EMBL" id="BTGU01000026">
    <property type="protein sequence ID" value="GMN47918.1"/>
    <property type="molecule type" value="Genomic_DNA"/>
</dbReference>
<feature type="compositionally biased region" description="Basic and acidic residues" evidence="1">
    <location>
        <begin position="26"/>
        <end position="40"/>
    </location>
</feature>
<keyword evidence="3" id="KW-1185">Reference proteome</keyword>
<comment type="caution">
    <text evidence="2">The sequence shown here is derived from an EMBL/GenBank/DDBJ whole genome shotgun (WGS) entry which is preliminary data.</text>
</comment>
<reference evidence="2" key="1">
    <citation type="submission" date="2023-07" db="EMBL/GenBank/DDBJ databases">
        <title>draft genome sequence of fig (Ficus carica).</title>
        <authorList>
            <person name="Takahashi T."/>
            <person name="Nishimura K."/>
        </authorList>
    </citation>
    <scope>NUCLEOTIDE SEQUENCE</scope>
</reference>